<sequence>MRTFVSAVAVLIGLVLAAVAVPAMWVDRNIVQEDGFVAFTAPLGKDPVFQQRLAAAAVGSLGAERIPAALTGLVTPILESAARSLTTMPGYPDAWTETLRKSHRLNFAAPGTLPAEAESATSLTLDLAPLIALVAKQVADATTLPLEAPDQLLITLGQPEHRQILDRVSAFAPMGYALAAGALIAFALAFVAARRRWAVLAGIGLGVLVLAGGWTLAADAAGGAVTRTRSGNEVAEIFKSEFVAAASASFAQWILVAAVVGGVLLAAGLVLRLVGGRRRVPAAGSR</sequence>
<keyword evidence="1" id="KW-1133">Transmembrane helix</keyword>
<dbReference type="Proteomes" id="UP001252243">
    <property type="component" value="Unassembled WGS sequence"/>
</dbReference>
<comment type="caution">
    <text evidence="2">The sequence shown here is derived from an EMBL/GenBank/DDBJ whole genome shotgun (WGS) entry which is preliminary data.</text>
</comment>
<feature type="transmembrane region" description="Helical" evidence="1">
    <location>
        <begin position="197"/>
        <end position="217"/>
    </location>
</feature>
<protein>
    <recommendedName>
        <fullName evidence="4">Integral membrane protein</fullName>
    </recommendedName>
</protein>
<feature type="transmembrane region" description="Helical" evidence="1">
    <location>
        <begin position="170"/>
        <end position="190"/>
    </location>
</feature>
<feature type="transmembrane region" description="Helical" evidence="1">
    <location>
        <begin position="250"/>
        <end position="271"/>
    </location>
</feature>
<evidence type="ECO:0000313" key="2">
    <source>
        <dbReference type="EMBL" id="MDR7082309.1"/>
    </source>
</evidence>
<proteinExistence type="predicted"/>
<keyword evidence="1" id="KW-0472">Membrane</keyword>
<dbReference type="EMBL" id="JAVDVQ010000005">
    <property type="protein sequence ID" value="MDR7082309.1"/>
    <property type="molecule type" value="Genomic_DNA"/>
</dbReference>
<evidence type="ECO:0008006" key="4">
    <source>
        <dbReference type="Google" id="ProtNLM"/>
    </source>
</evidence>
<evidence type="ECO:0000256" key="1">
    <source>
        <dbReference type="SAM" id="Phobius"/>
    </source>
</evidence>
<keyword evidence="3" id="KW-1185">Reference proteome</keyword>
<evidence type="ECO:0000313" key="3">
    <source>
        <dbReference type="Proteomes" id="UP001252243"/>
    </source>
</evidence>
<dbReference type="RefSeq" id="WP_310055275.1">
    <property type="nucleotide sequence ID" value="NZ_JAVDVQ010000005.1"/>
</dbReference>
<reference evidence="2 3" key="1">
    <citation type="submission" date="2023-07" db="EMBL/GenBank/DDBJ databases">
        <title>Sorghum-associated microbial communities from plants grown in Nebraska, USA.</title>
        <authorList>
            <person name="Schachtman D."/>
        </authorList>
    </citation>
    <scope>NUCLEOTIDE SEQUENCE [LARGE SCALE GENOMIC DNA]</scope>
    <source>
        <strain evidence="2 3">BE167</strain>
    </source>
</reference>
<accession>A0ABU1UAX3</accession>
<name>A0ABU1UAX3_9MICC</name>
<organism evidence="2 3">
    <name type="scientific">Arthrobacter ginsengisoli</name>
    <dbReference type="NCBI Taxonomy" id="1356565"/>
    <lineage>
        <taxon>Bacteria</taxon>
        <taxon>Bacillati</taxon>
        <taxon>Actinomycetota</taxon>
        <taxon>Actinomycetes</taxon>
        <taxon>Micrococcales</taxon>
        <taxon>Micrococcaceae</taxon>
        <taxon>Arthrobacter</taxon>
    </lineage>
</organism>
<keyword evidence="1" id="KW-0812">Transmembrane</keyword>
<gene>
    <name evidence="2" type="ORF">J2X01_001597</name>
</gene>